<dbReference type="PANTHER" id="PTHR45865">
    <property type="entry name" value="E3 UBIQUITIN-PROTEIN LIGASE SHPRH FAMILY MEMBER"/>
    <property type="match status" value="1"/>
</dbReference>
<dbReference type="Pfam" id="PF00271">
    <property type="entry name" value="Helicase_C"/>
    <property type="match status" value="1"/>
</dbReference>
<dbReference type="GO" id="GO:0061630">
    <property type="term" value="F:ubiquitin protein ligase activity"/>
    <property type="evidence" value="ECO:0007669"/>
    <property type="project" value="TreeGrafter"/>
</dbReference>
<organism evidence="9 10">
    <name type="scientific">Sitophilus oryzae</name>
    <name type="common">Rice weevil</name>
    <name type="synonym">Curculio oryzae</name>
    <dbReference type="NCBI Taxonomy" id="7048"/>
    <lineage>
        <taxon>Eukaryota</taxon>
        <taxon>Metazoa</taxon>
        <taxon>Ecdysozoa</taxon>
        <taxon>Arthropoda</taxon>
        <taxon>Hexapoda</taxon>
        <taxon>Insecta</taxon>
        <taxon>Pterygota</taxon>
        <taxon>Neoptera</taxon>
        <taxon>Endopterygota</taxon>
        <taxon>Coleoptera</taxon>
        <taxon>Polyphaga</taxon>
        <taxon>Cucujiformia</taxon>
        <taxon>Curculionidae</taxon>
        <taxon>Dryophthorinae</taxon>
        <taxon>Sitophilus</taxon>
    </lineage>
</organism>
<dbReference type="Pfam" id="PF21325">
    <property type="entry name" value="SHPRH_helical-1st"/>
    <property type="match status" value="1"/>
</dbReference>
<dbReference type="GO" id="GO:0000209">
    <property type="term" value="P:protein polyubiquitination"/>
    <property type="evidence" value="ECO:0007669"/>
    <property type="project" value="TreeGrafter"/>
</dbReference>
<dbReference type="InterPro" id="IPR038718">
    <property type="entry name" value="SNF2-like_sf"/>
</dbReference>
<dbReference type="InterPro" id="IPR001841">
    <property type="entry name" value="Znf_RING"/>
</dbReference>
<dbReference type="Pfam" id="PF00176">
    <property type="entry name" value="SNF2-rel_dom"/>
    <property type="match status" value="1"/>
</dbReference>
<dbReference type="RefSeq" id="XP_030752588.1">
    <property type="nucleotide sequence ID" value="XM_030896728.1"/>
</dbReference>
<dbReference type="PROSITE" id="PS01359">
    <property type="entry name" value="ZF_PHD_1"/>
    <property type="match status" value="1"/>
</dbReference>
<dbReference type="GeneID" id="115879747"/>
<dbReference type="InterPro" id="IPR000330">
    <property type="entry name" value="SNF2_N"/>
</dbReference>
<accession>A0A6J2XM33</accession>
<feature type="domain" description="RING-type" evidence="7">
    <location>
        <begin position="1165"/>
        <end position="1207"/>
    </location>
</feature>
<dbReference type="InterPro" id="IPR001965">
    <property type="entry name" value="Znf_PHD"/>
</dbReference>
<dbReference type="Gene3D" id="3.30.40.10">
    <property type="entry name" value="Zinc/RING finger domain, C3HC4 (zinc finger)"/>
    <property type="match status" value="2"/>
</dbReference>
<dbReference type="InParanoid" id="A0A6J2XM33"/>
<evidence type="ECO:0000256" key="6">
    <source>
        <dbReference type="SAM" id="MobiDB-lite"/>
    </source>
</evidence>
<evidence type="ECO:0000313" key="10">
    <source>
        <dbReference type="RefSeq" id="XP_030752588.1"/>
    </source>
</evidence>
<keyword evidence="9" id="KW-1185">Reference proteome</keyword>
<keyword evidence="2 5" id="KW-0863">Zinc-finger</keyword>
<dbReference type="InterPro" id="IPR052583">
    <property type="entry name" value="ATP-helicase/E3_Ub-Ligase"/>
</dbReference>
<evidence type="ECO:0000256" key="4">
    <source>
        <dbReference type="ARBA" id="ARBA00022833"/>
    </source>
</evidence>
<keyword evidence="4" id="KW-0862">Zinc</keyword>
<dbReference type="InterPro" id="IPR048695">
    <property type="entry name" value="SHPRH_helical_2nd"/>
</dbReference>
<dbReference type="GO" id="GO:0005524">
    <property type="term" value="F:ATP binding"/>
    <property type="evidence" value="ECO:0007669"/>
    <property type="project" value="InterPro"/>
</dbReference>
<dbReference type="SMART" id="SM00249">
    <property type="entry name" value="PHD"/>
    <property type="match status" value="1"/>
</dbReference>
<dbReference type="GO" id="GO:0016787">
    <property type="term" value="F:hydrolase activity"/>
    <property type="evidence" value="ECO:0007669"/>
    <property type="project" value="UniProtKB-KW"/>
</dbReference>
<dbReference type="GO" id="GO:0006974">
    <property type="term" value="P:DNA damage response"/>
    <property type="evidence" value="ECO:0007669"/>
    <property type="project" value="TreeGrafter"/>
</dbReference>
<reference evidence="10" key="1">
    <citation type="submission" date="2025-08" db="UniProtKB">
        <authorList>
            <consortium name="RefSeq"/>
        </authorList>
    </citation>
    <scope>IDENTIFICATION</scope>
    <source>
        <tissue evidence="10">Gonads</tissue>
    </source>
</reference>
<dbReference type="InterPro" id="IPR014001">
    <property type="entry name" value="Helicase_ATP-bd"/>
</dbReference>
<dbReference type="PROSITE" id="PS50089">
    <property type="entry name" value="ZF_RING_2"/>
    <property type="match status" value="1"/>
</dbReference>
<dbReference type="SMART" id="SM00490">
    <property type="entry name" value="HELICc"/>
    <property type="match status" value="1"/>
</dbReference>
<dbReference type="FunCoup" id="A0A6J2XM33">
    <property type="interactions" value="802"/>
</dbReference>
<dbReference type="InterPro" id="IPR013083">
    <property type="entry name" value="Znf_RING/FYVE/PHD"/>
</dbReference>
<feature type="domain" description="Helicase C-terminal" evidence="8">
    <location>
        <begin position="1241"/>
        <end position="1406"/>
    </location>
</feature>
<evidence type="ECO:0000259" key="7">
    <source>
        <dbReference type="PROSITE" id="PS50089"/>
    </source>
</evidence>
<dbReference type="KEGG" id="soy:115879747"/>
<dbReference type="Gene3D" id="3.40.50.300">
    <property type="entry name" value="P-loop containing nucleotide triphosphate hydrolases"/>
    <property type="match status" value="1"/>
</dbReference>
<dbReference type="InterPro" id="IPR011011">
    <property type="entry name" value="Znf_FYVE_PHD"/>
</dbReference>
<dbReference type="PANTHER" id="PTHR45865:SF1">
    <property type="entry name" value="E3 UBIQUITIN-PROTEIN LIGASE SHPRH"/>
    <property type="match status" value="1"/>
</dbReference>
<dbReference type="Proteomes" id="UP000504635">
    <property type="component" value="Unplaced"/>
</dbReference>
<dbReference type="GO" id="GO:0008270">
    <property type="term" value="F:zinc ion binding"/>
    <property type="evidence" value="ECO:0007669"/>
    <property type="project" value="UniProtKB-KW"/>
</dbReference>
<feature type="region of interest" description="Disordered" evidence="6">
    <location>
        <begin position="1432"/>
        <end position="1461"/>
    </location>
</feature>
<dbReference type="SUPFAM" id="SSF57850">
    <property type="entry name" value="RING/U-box"/>
    <property type="match status" value="1"/>
</dbReference>
<dbReference type="Pfam" id="PF21324">
    <property type="entry name" value="SHPRH_helical-2nd"/>
    <property type="match status" value="1"/>
</dbReference>
<evidence type="ECO:0000313" key="9">
    <source>
        <dbReference type="Proteomes" id="UP000504635"/>
    </source>
</evidence>
<keyword evidence="1" id="KW-0479">Metal-binding</keyword>
<dbReference type="SUPFAM" id="SSF57903">
    <property type="entry name" value="FYVE/PHD zinc finger"/>
    <property type="match status" value="1"/>
</dbReference>
<dbReference type="InterPro" id="IPR048686">
    <property type="entry name" value="SHPRH_helical_1st"/>
</dbReference>
<evidence type="ECO:0000256" key="5">
    <source>
        <dbReference type="PROSITE-ProRule" id="PRU00175"/>
    </source>
</evidence>
<proteinExistence type="predicted"/>
<dbReference type="InterPro" id="IPR001650">
    <property type="entry name" value="Helicase_C-like"/>
</dbReference>
<dbReference type="PROSITE" id="PS51194">
    <property type="entry name" value="HELICASE_CTER"/>
    <property type="match status" value="1"/>
</dbReference>
<evidence type="ECO:0000256" key="1">
    <source>
        <dbReference type="ARBA" id="ARBA00022723"/>
    </source>
</evidence>
<dbReference type="SMART" id="SM00487">
    <property type="entry name" value="DEXDc"/>
    <property type="match status" value="1"/>
</dbReference>
<dbReference type="InterPro" id="IPR027417">
    <property type="entry name" value="P-loop_NTPase"/>
</dbReference>
<dbReference type="InterPro" id="IPR019786">
    <property type="entry name" value="Zinc_finger_PHD-type_CS"/>
</dbReference>
<keyword evidence="3" id="KW-0378">Hydrolase</keyword>
<dbReference type="CDD" id="cd18793">
    <property type="entry name" value="SF2_C_SNF"/>
    <property type="match status" value="1"/>
</dbReference>
<dbReference type="OrthoDB" id="423559at2759"/>
<dbReference type="GO" id="GO:0005634">
    <property type="term" value="C:nucleus"/>
    <property type="evidence" value="ECO:0007669"/>
    <property type="project" value="TreeGrafter"/>
</dbReference>
<gene>
    <name evidence="10" type="primary">LOC115879747</name>
</gene>
<dbReference type="SUPFAM" id="SSF52540">
    <property type="entry name" value="P-loop containing nucleoside triphosphate hydrolases"/>
    <property type="match status" value="2"/>
</dbReference>
<evidence type="ECO:0000256" key="2">
    <source>
        <dbReference type="ARBA" id="ARBA00022771"/>
    </source>
</evidence>
<dbReference type="InterPro" id="IPR049730">
    <property type="entry name" value="SNF2/RAD54-like_C"/>
</dbReference>
<sequence length="1478" mass="169387">MGRTKKTPNKRENLGLGNCSLSTIGEFIPLFRKKRSKKASLSEKALRSYSLILAQPEHEDYLMGELRIGSTSNILPKKINVCKISFKATEDHSAVILTFSRSSVIIKALDDISFLKDAVQTRMFSFKIVRREEYVYFKLYLISVPLPKFYPKLRKCIKSAFLLFYNIESNTEPQPNTVCKSLSNTELNDLYLKLQEKRHKMEYFEGELSLQQLKPKLRPYQEKAVRWMIYREHLASDKNENMHPIFQKVTLKSNKDIYFDKYTGWIEKACPLIQGNWKGGILADEMGLGKTVEVLALILSNKMLKNTQIKKEKIGGSDSEPELVIKTQPKKRKMIDKDHEDYKNAIKKNKVCTSARTVSSGSRKSATFQALQSIYDRTLSEYCTTGSREEPEECRIQCICGSTIDDGSVECEKCGKWQHSACLGWRRNLGKYVCPQCWETLPLLQSKATLIVAPVALRSQWCREMRTHLRSSLKVLNYEGYTATPVYPTELQNYDIVITTYAVLQAEMKWTETGQPVNLRKKRKYWPGGSPLVRVFWWRLCLDEAQTVETPGRIVSLMSGKIPAQHRWAVTGTPMAKGVTDIYGLIDYLKMEPYADYDTWKHILYDPYLKGDKEPMYNFLGKVLWRTTKESVLDQINIPQQTHQLHVLELSAVEKFYYNREHEYSARDFLKMSEKFDPESLLENLDKKDLKNLMAPLLSLRQACSDPGAVRGKGRYLSLKKKTSSMKDLLEALILKNRNDCEESLRLTVSSINGLAGIYLLMEKPEQAIGEYRKVLQLAARFSLDEKEGNLTIDKLPMIHAMYNLAEVLVIHPSSEHTLRDGTLKDDRIALEKQYIEKFMEETASAKKSYECLTTAVEKYEGQFLLKHGQWYSDGFDWVSLNNFDNDLLARIETATDNAHINIDFRSETTRTLLRKTYNWHLDLDELREALFKALNEIYEEDVETKNISIKSELVNRARDCHLRPQQQKNKKGNSKCLICLSNVKLKDYETALFTIKKRSETFEEMSLVGSWKPRFEEILLKALLGFLKSKNSIPNLIKDGENHVLLMDTLKKEFKEIRKFWTMLDSQVCARDELHICKVRLQLKSTGEQSKDKTSKLLKKLDYRTEQIHENINLIRPAELPHQELSLKSDVIRYSARLEALLGTRNYLQTLRQQQFQGENPDPCPVCRCALTSTWAILACGHTFCLECFQKFLGRAREIIRCCICRSKQNIQEVAYIRGATGPQDNVGDVIGDYSRKVEDVVRLLLSLRSTNPHVKVILFSTWSIVLNLLKKALERNDIEAELIDSSSSFENRIESFKDPLKKITVLLLPFRLGAKGLNLTEATHVILLEPVLNPADELQAIGRIHRIGQTKPTVVHKFLVRNTVEESLHEATSSNASGWEISNVTVGQLKGLFKNSPLEEEDVDTQKAIIQSNSNSLRIESADSNVVRNISQSSHMTPTPSSSGGVNDTDTTAHENNAFENVCEENKVCDLKSPKS</sequence>
<evidence type="ECO:0000259" key="8">
    <source>
        <dbReference type="PROSITE" id="PS51194"/>
    </source>
</evidence>
<dbReference type="Gene3D" id="3.40.50.10810">
    <property type="entry name" value="Tandem AAA-ATPase domain"/>
    <property type="match status" value="2"/>
</dbReference>
<name>A0A6J2XM33_SITOR</name>
<protein>
    <submittedName>
        <fullName evidence="10">E3 ubiquitin-protein ligase SHPRH isoform X1</fullName>
    </submittedName>
</protein>
<evidence type="ECO:0000256" key="3">
    <source>
        <dbReference type="ARBA" id="ARBA00022801"/>
    </source>
</evidence>